<sequence length="618" mass="70404">MLDSKEHGISCDEVEDLDDQQFIVHTAQPMHTEERTADKEIPLSSAEQALHDELDTNGVFRNKRDGTVASTIIKNKARLVAQGYRHKMKMDVRVILYGNITEDVYDSNQPPVLKDPDITKQGEGAVSMVMDFEDLSKKKFTMSSWVNALSFCGLQVKQSNGGIFLSQDKYVKDILNKFDFRTIKPASTPIEAHKSLGKDEEGEDVDVHLYSFQVTHKGFSSTCCQKEFLAFSDSDYDGEQYDRRSLQEDVNILEKNDCFLDQCKKHRNKPIVVISSNEAEYVAAAVVVLSTACLRKYCLGKNKQPFRADLLFDDEMELLLPKQVIWDTLRDIGYEGNLAQLTFSKPLFSPQWKYLIHVLLHCLSPKSTSWEQFEVSNIDLCLVGLAKRSGSSLFFAKILYGIDSHSNSGSGGEEHSTSLHSRAAASSCKDALRQIQLKVHAHSQSTASFHCTAVPLDSDAGSRKLILRRKKSSECKEWRNRRKGFGDNYKATARQDQEVEISMVPYNLTSTANARQDFISPISSCDDYYEHIPPTGLGFMEDGKSLRWSVFHEIFRVHTLEFRRWHYVHMLAERRYPLSRELMIRMLDHGMEVEDENETAITLIHLFILWTTEDGDNS</sequence>
<dbReference type="Proteomes" id="UP001151760">
    <property type="component" value="Unassembled WGS sequence"/>
</dbReference>
<proteinExistence type="predicted"/>
<accession>A0ABQ5HDB2</accession>
<evidence type="ECO:0000313" key="1">
    <source>
        <dbReference type="EMBL" id="GJT85391.1"/>
    </source>
</evidence>
<protein>
    <submittedName>
        <fullName evidence="1">Copia protein</fullName>
    </submittedName>
</protein>
<reference evidence="1" key="2">
    <citation type="submission" date="2022-01" db="EMBL/GenBank/DDBJ databases">
        <authorList>
            <person name="Yamashiro T."/>
            <person name="Shiraishi A."/>
            <person name="Satake H."/>
            <person name="Nakayama K."/>
        </authorList>
    </citation>
    <scope>NUCLEOTIDE SEQUENCE</scope>
</reference>
<evidence type="ECO:0000313" key="2">
    <source>
        <dbReference type="Proteomes" id="UP001151760"/>
    </source>
</evidence>
<reference evidence="1" key="1">
    <citation type="journal article" date="2022" name="Int. J. Mol. Sci.">
        <title>Draft Genome of Tanacetum Coccineum: Genomic Comparison of Closely Related Tanacetum-Family Plants.</title>
        <authorList>
            <person name="Yamashiro T."/>
            <person name="Shiraishi A."/>
            <person name="Nakayama K."/>
            <person name="Satake H."/>
        </authorList>
    </citation>
    <scope>NUCLEOTIDE SEQUENCE</scope>
</reference>
<name>A0ABQ5HDB2_9ASTR</name>
<gene>
    <name evidence="1" type="ORF">Tco_1067108</name>
</gene>
<comment type="caution">
    <text evidence="1">The sequence shown here is derived from an EMBL/GenBank/DDBJ whole genome shotgun (WGS) entry which is preliminary data.</text>
</comment>
<dbReference type="EMBL" id="BQNB010019445">
    <property type="protein sequence ID" value="GJT85391.1"/>
    <property type="molecule type" value="Genomic_DNA"/>
</dbReference>
<organism evidence="1 2">
    <name type="scientific">Tanacetum coccineum</name>
    <dbReference type="NCBI Taxonomy" id="301880"/>
    <lineage>
        <taxon>Eukaryota</taxon>
        <taxon>Viridiplantae</taxon>
        <taxon>Streptophyta</taxon>
        <taxon>Embryophyta</taxon>
        <taxon>Tracheophyta</taxon>
        <taxon>Spermatophyta</taxon>
        <taxon>Magnoliopsida</taxon>
        <taxon>eudicotyledons</taxon>
        <taxon>Gunneridae</taxon>
        <taxon>Pentapetalae</taxon>
        <taxon>asterids</taxon>
        <taxon>campanulids</taxon>
        <taxon>Asterales</taxon>
        <taxon>Asteraceae</taxon>
        <taxon>Asteroideae</taxon>
        <taxon>Anthemideae</taxon>
        <taxon>Anthemidinae</taxon>
        <taxon>Tanacetum</taxon>
    </lineage>
</organism>
<keyword evidence="2" id="KW-1185">Reference proteome</keyword>